<evidence type="ECO:0000256" key="5">
    <source>
        <dbReference type="ARBA" id="ARBA00022692"/>
    </source>
</evidence>
<organism evidence="10 11">
    <name type="scientific">Rivihabitans pingtungensis</name>
    <dbReference type="NCBI Taxonomy" id="1054498"/>
    <lineage>
        <taxon>Bacteria</taxon>
        <taxon>Pseudomonadati</taxon>
        <taxon>Pseudomonadota</taxon>
        <taxon>Betaproteobacteria</taxon>
        <taxon>Neisseriales</taxon>
        <taxon>Aquaspirillaceae</taxon>
        <taxon>Rivihabitans</taxon>
    </lineage>
</organism>
<dbReference type="OrthoDB" id="9808686at2"/>
<dbReference type="Pfam" id="PF12698">
    <property type="entry name" value="ABC2_membrane_3"/>
    <property type="match status" value="1"/>
</dbReference>
<feature type="transmembrane region" description="Helical" evidence="8">
    <location>
        <begin position="192"/>
        <end position="210"/>
    </location>
</feature>
<gene>
    <name evidence="10" type="ORF">DFR34_101308</name>
</gene>
<dbReference type="Proteomes" id="UP000247555">
    <property type="component" value="Unassembled WGS sequence"/>
</dbReference>
<feature type="transmembrane region" description="Helical" evidence="8">
    <location>
        <begin position="298"/>
        <end position="319"/>
    </location>
</feature>
<dbReference type="PROSITE" id="PS51012">
    <property type="entry name" value="ABC_TM2"/>
    <property type="match status" value="1"/>
</dbReference>
<dbReference type="GO" id="GO:0140359">
    <property type="term" value="F:ABC-type transporter activity"/>
    <property type="evidence" value="ECO:0007669"/>
    <property type="project" value="InterPro"/>
</dbReference>
<keyword evidence="11" id="KW-1185">Reference proteome</keyword>
<dbReference type="Gene3D" id="3.40.1710.10">
    <property type="entry name" value="abc type-2 transporter like domain"/>
    <property type="match status" value="1"/>
</dbReference>
<evidence type="ECO:0000256" key="4">
    <source>
        <dbReference type="ARBA" id="ARBA00022475"/>
    </source>
</evidence>
<feature type="transmembrane region" description="Helical" evidence="8">
    <location>
        <begin position="359"/>
        <end position="377"/>
    </location>
</feature>
<comment type="caution">
    <text evidence="10">The sequence shown here is derived from an EMBL/GenBank/DDBJ whole genome shotgun (WGS) entry which is preliminary data.</text>
</comment>
<dbReference type="RefSeq" id="WP_110389366.1">
    <property type="nucleotide sequence ID" value="NZ_QJKI01000001.1"/>
</dbReference>
<proteinExistence type="inferred from homology"/>
<sequence>MNRHRILAVASKEWREILRDRLFFALAFIVPAFLMLLFGYGLSLDVNHLPLGVLDYDRSASSRAYIERFSASQYFTFKGYLCDERQAGELLSNNQLRAVIIIPPRFGELVQSGQPAQTQTLLDGTFPSRALIAKGYVTAINAAASLDNLARHAGQLGATPDEARRALQPVRLEVRYLYNQSISSIWGLAPKLIMFILIASPPFLTALGVVREKERGSIFNLYASNTSRGEFLLGKLAPYVAISTLNILILWALAVWLYGVPFKGDPLFFLLASVVYVLCTTGIGLLVSVLVRTQMAAMIVTLIVTLVPAILYSGFIIPIPSLKPVAYVVAHLMPAVYYTRIAVGCFLKGVGLTALWPELLILAGYACALFALGYRLFTKRPSA</sequence>
<reference evidence="10 11" key="1">
    <citation type="submission" date="2018-05" db="EMBL/GenBank/DDBJ databases">
        <title>Genomic Encyclopedia of Type Strains, Phase IV (KMG-IV): sequencing the most valuable type-strain genomes for metagenomic binning, comparative biology and taxonomic classification.</title>
        <authorList>
            <person name="Goeker M."/>
        </authorList>
    </citation>
    <scope>NUCLEOTIDE SEQUENCE [LARGE SCALE GENOMIC DNA]</scope>
    <source>
        <strain evidence="10 11">DSM 29661</strain>
    </source>
</reference>
<dbReference type="EMBL" id="QJKI01000001">
    <property type="protein sequence ID" value="PXX82074.1"/>
    <property type="molecule type" value="Genomic_DNA"/>
</dbReference>
<keyword evidence="6 8" id="KW-1133">Transmembrane helix</keyword>
<evidence type="ECO:0000256" key="6">
    <source>
        <dbReference type="ARBA" id="ARBA00022989"/>
    </source>
</evidence>
<keyword evidence="5 8" id="KW-0812">Transmembrane</keyword>
<evidence type="ECO:0000256" key="8">
    <source>
        <dbReference type="SAM" id="Phobius"/>
    </source>
</evidence>
<comment type="similarity">
    <text evidence="2">Belongs to the ABC-2 integral membrane protein family.</text>
</comment>
<keyword evidence="7 8" id="KW-0472">Membrane</keyword>
<dbReference type="GO" id="GO:0005886">
    <property type="term" value="C:plasma membrane"/>
    <property type="evidence" value="ECO:0007669"/>
    <property type="project" value="UniProtKB-SubCell"/>
</dbReference>
<feature type="transmembrane region" description="Helical" evidence="8">
    <location>
        <begin position="231"/>
        <end position="256"/>
    </location>
</feature>
<feature type="domain" description="ABC transmembrane type-2" evidence="9">
    <location>
        <begin position="153"/>
        <end position="380"/>
    </location>
</feature>
<dbReference type="InterPro" id="IPR013525">
    <property type="entry name" value="ABC2_TM"/>
</dbReference>
<comment type="subcellular location">
    <subcellularLocation>
        <location evidence="1">Cell membrane</location>
        <topology evidence="1">Multi-pass membrane protein</topology>
    </subcellularLocation>
</comment>
<dbReference type="InterPro" id="IPR047817">
    <property type="entry name" value="ABC2_TM_bact-type"/>
</dbReference>
<dbReference type="AlphaFoldDB" id="A0A318KVX4"/>
<protein>
    <submittedName>
        <fullName evidence="10">ABC-2 type transport system permease protein/ribosome-dependent ATPase</fullName>
    </submittedName>
</protein>
<accession>A0A318KVX4</accession>
<dbReference type="InterPro" id="IPR051449">
    <property type="entry name" value="ABC-2_transporter_component"/>
</dbReference>
<name>A0A318KVX4_9NEIS</name>
<evidence type="ECO:0000256" key="7">
    <source>
        <dbReference type="ARBA" id="ARBA00023136"/>
    </source>
</evidence>
<evidence type="ECO:0000313" key="11">
    <source>
        <dbReference type="Proteomes" id="UP000247555"/>
    </source>
</evidence>
<evidence type="ECO:0000259" key="9">
    <source>
        <dbReference type="PROSITE" id="PS51012"/>
    </source>
</evidence>
<dbReference type="PANTHER" id="PTHR30294:SF29">
    <property type="entry name" value="MULTIDRUG ABC TRANSPORTER PERMEASE YBHS-RELATED"/>
    <property type="match status" value="1"/>
</dbReference>
<keyword evidence="4" id="KW-1003">Cell membrane</keyword>
<feature type="transmembrane region" description="Helical" evidence="8">
    <location>
        <begin position="268"/>
        <end position="291"/>
    </location>
</feature>
<evidence type="ECO:0000256" key="1">
    <source>
        <dbReference type="ARBA" id="ARBA00004651"/>
    </source>
</evidence>
<feature type="transmembrane region" description="Helical" evidence="8">
    <location>
        <begin position="21"/>
        <end position="42"/>
    </location>
</feature>
<keyword evidence="3" id="KW-0813">Transport</keyword>
<dbReference type="PANTHER" id="PTHR30294">
    <property type="entry name" value="MEMBRANE COMPONENT OF ABC TRANSPORTER YHHJ-RELATED"/>
    <property type="match status" value="1"/>
</dbReference>
<evidence type="ECO:0000256" key="3">
    <source>
        <dbReference type="ARBA" id="ARBA00022448"/>
    </source>
</evidence>
<evidence type="ECO:0000313" key="10">
    <source>
        <dbReference type="EMBL" id="PXX82074.1"/>
    </source>
</evidence>
<evidence type="ECO:0000256" key="2">
    <source>
        <dbReference type="ARBA" id="ARBA00007783"/>
    </source>
</evidence>